<dbReference type="SUPFAM" id="SSF47979">
    <property type="entry name" value="Iron-dependent repressor protein, dimerization domain"/>
    <property type="match status" value="1"/>
</dbReference>
<reference evidence="14 15" key="1">
    <citation type="submission" date="2021-03" db="EMBL/GenBank/DDBJ databases">
        <title>Sequencing the genomes of 1000 actinobacteria strains.</title>
        <authorList>
            <person name="Klenk H.-P."/>
        </authorList>
    </citation>
    <scope>NUCLEOTIDE SEQUENCE [LARGE SCALE GENOMIC DNA]</scope>
    <source>
        <strain evidence="14 15">DSM 44506</strain>
    </source>
</reference>
<evidence type="ECO:0000256" key="5">
    <source>
        <dbReference type="ARBA" id="ARBA00022491"/>
    </source>
</evidence>
<protein>
    <recommendedName>
        <fullName evidence="11">Manganese transport regulator</fullName>
    </recommendedName>
</protein>
<dbReference type="InterPro" id="IPR011991">
    <property type="entry name" value="ArsR-like_HTH"/>
</dbReference>
<dbReference type="Pfam" id="PF02742">
    <property type="entry name" value="Fe_dep_repr_C"/>
    <property type="match status" value="1"/>
</dbReference>
<proteinExistence type="inferred from homology"/>
<accession>A0ABS4U5G0</accession>
<dbReference type="InterPro" id="IPR036421">
    <property type="entry name" value="Fe_dep_repressor_sf"/>
</dbReference>
<dbReference type="PANTHER" id="PTHR33238">
    <property type="entry name" value="IRON (METAL) DEPENDENT REPRESSOR, DTXR FAMILY"/>
    <property type="match status" value="1"/>
</dbReference>
<dbReference type="PROSITE" id="PS50944">
    <property type="entry name" value="HTH_DTXR"/>
    <property type="match status" value="1"/>
</dbReference>
<dbReference type="InterPro" id="IPR007167">
    <property type="entry name" value="Fe-transptr_FeoA-like"/>
</dbReference>
<dbReference type="InterPro" id="IPR036388">
    <property type="entry name" value="WH-like_DNA-bd_sf"/>
</dbReference>
<dbReference type="InterPro" id="IPR022687">
    <property type="entry name" value="HTH_DTXR"/>
</dbReference>
<evidence type="ECO:0000256" key="11">
    <source>
        <dbReference type="ARBA" id="ARBA00032593"/>
    </source>
</evidence>
<name>A0ABS4U5G0_9CORY</name>
<keyword evidence="15" id="KW-1185">Reference proteome</keyword>
<keyword evidence="6" id="KW-0805">Transcription regulation</keyword>
<dbReference type="EMBL" id="JAGINY010000001">
    <property type="protein sequence ID" value="MBP2331879.1"/>
    <property type="molecule type" value="Genomic_DNA"/>
</dbReference>
<keyword evidence="5" id="KW-0678">Repressor</keyword>
<dbReference type="InterPro" id="IPR022689">
    <property type="entry name" value="Iron_dep_repressor"/>
</dbReference>
<dbReference type="InterPro" id="IPR001367">
    <property type="entry name" value="Fe_dep_repressor"/>
</dbReference>
<keyword evidence="8" id="KW-0010">Activator</keyword>
<dbReference type="Gene3D" id="1.10.60.10">
    <property type="entry name" value="Iron dependent repressor, metal binding and dimerisation domain"/>
    <property type="match status" value="1"/>
</dbReference>
<dbReference type="Pfam" id="PF04023">
    <property type="entry name" value="FeoA"/>
    <property type="match status" value="1"/>
</dbReference>
<dbReference type="InterPro" id="IPR050536">
    <property type="entry name" value="DtxR_MntR_Metal-Reg"/>
</dbReference>
<keyword evidence="4" id="KW-0963">Cytoplasm</keyword>
<evidence type="ECO:0000256" key="9">
    <source>
        <dbReference type="ARBA" id="ARBA00023163"/>
    </source>
</evidence>
<evidence type="ECO:0000313" key="15">
    <source>
        <dbReference type="Proteomes" id="UP001519305"/>
    </source>
</evidence>
<evidence type="ECO:0000256" key="6">
    <source>
        <dbReference type="ARBA" id="ARBA00023015"/>
    </source>
</evidence>
<evidence type="ECO:0000256" key="8">
    <source>
        <dbReference type="ARBA" id="ARBA00023159"/>
    </source>
</evidence>
<comment type="similarity">
    <text evidence="2">Belongs to the DtxR/MntR family.</text>
</comment>
<sequence length="269" mass="28416">MSAEAGGVSGADRGAAPTPDVPDLSGLSASFQNYLKAMWTLQEWNDEPVSPTALAERVGVKLPTASDAVRKLGRLGLVDYQRYGSVTLTDAGRALALEMVRRHRLLETFLVEVLGYRWDQVHDEAESLEHAVSEFMIDRIDDKLGHPERDPHGDPIPRAGGDPTLRGVVVLTGVETGRRVTVERISDDDPELLQFFAGHGIGVGSELQLRPGAPFSDSVEVIVLDNGAGSDDAGSADGADSADGAGDAGGVALPLGRTATDAIWVTPRG</sequence>
<comment type="caution">
    <text evidence="14">The sequence shown here is derived from an EMBL/GenBank/DDBJ whole genome shotgun (WGS) entry which is preliminary data.</text>
</comment>
<keyword evidence="7" id="KW-0238">DNA-binding</keyword>
<evidence type="ECO:0000256" key="10">
    <source>
        <dbReference type="ARBA" id="ARBA00023211"/>
    </source>
</evidence>
<evidence type="ECO:0000256" key="12">
    <source>
        <dbReference type="SAM" id="MobiDB-lite"/>
    </source>
</evidence>
<feature type="domain" description="HTH dtxR-type" evidence="13">
    <location>
        <begin position="27"/>
        <end position="89"/>
    </location>
</feature>
<evidence type="ECO:0000256" key="3">
    <source>
        <dbReference type="ARBA" id="ARBA00011738"/>
    </source>
</evidence>
<dbReference type="SUPFAM" id="SSF46785">
    <property type="entry name" value="Winged helix' DNA-binding domain"/>
    <property type="match status" value="1"/>
</dbReference>
<comment type="subunit">
    <text evidence="3">Homodimer.</text>
</comment>
<dbReference type="SMART" id="SM00529">
    <property type="entry name" value="HTH_DTXR"/>
    <property type="match status" value="1"/>
</dbReference>
<dbReference type="Gene3D" id="1.10.10.10">
    <property type="entry name" value="Winged helix-like DNA-binding domain superfamily/Winged helix DNA-binding domain"/>
    <property type="match status" value="1"/>
</dbReference>
<evidence type="ECO:0000313" key="14">
    <source>
        <dbReference type="EMBL" id="MBP2331879.1"/>
    </source>
</evidence>
<evidence type="ECO:0000256" key="7">
    <source>
        <dbReference type="ARBA" id="ARBA00023125"/>
    </source>
</evidence>
<dbReference type="CDD" id="cd00090">
    <property type="entry name" value="HTH_ARSR"/>
    <property type="match status" value="1"/>
</dbReference>
<gene>
    <name evidence="14" type="ORF">JOF33_000578</name>
</gene>
<evidence type="ECO:0000256" key="2">
    <source>
        <dbReference type="ARBA" id="ARBA00007871"/>
    </source>
</evidence>
<keyword evidence="10" id="KW-0464">Manganese</keyword>
<comment type="subcellular location">
    <subcellularLocation>
        <location evidence="1">Cytoplasm</location>
    </subcellularLocation>
</comment>
<dbReference type="SMART" id="SM00899">
    <property type="entry name" value="FeoA"/>
    <property type="match status" value="1"/>
</dbReference>
<dbReference type="PANTHER" id="PTHR33238:SF11">
    <property type="entry name" value="TRANSCRIPTIONAL REGULATOR MNTR"/>
    <property type="match status" value="1"/>
</dbReference>
<keyword evidence="9" id="KW-0804">Transcription</keyword>
<dbReference type="RefSeq" id="WP_209652139.1">
    <property type="nucleotide sequence ID" value="NZ_CP047357.1"/>
</dbReference>
<dbReference type="InterPro" id="IPR036390">
    <property type="entry name" value="WH_DNA-bd_sf"/>
</dbReference>
<dbReference type="Pfam" id="PF01325">
    <property type="entry name" value="Fe_dep_repress"/>
    <property type="match status" value="1"/>
</dbReference>
<dbReference type="Proteomes" id="UP001519305">
    <property type="component" value="Unassembled WGS sequence"/>
</dbReference>
<organism evidence="14 15">
    <name type="scientific">Corynebacterium freneyi</name>
    <dbReference type="NCBI Taxonomy" id="134034"/>
    <lineage>
        <taxon>Bacteria</taxon>
        <taxon>Bacillati</taxon>
        <taxon>Actinomycetota</taxon>
        <taxon>Actinomycetes</taxon>
        <taxon>Mycobacteriales</taxon>
        <taxon>Corynebacteriaceae</taxon>
        <taxon>Corynebacterium</taxon>
    </lineage>
</organism>
<feature type="region of interest" description="Disordered" evidence="12">
    <location>
        <begin position="1"/>
        <end position="22"/>
    </location>
</feature>
<evidence type="ECO:0000256" key="1">
    <source>
        <dbReference type="ARBA" id="ARBA00004496"/>
    </source>
</evidence>
<evidence type="ECO:0000259" key="13">
    <source>
        <dbReference type="PROSITE" id="PS50944"/>
    </source>
</evidence>
<evidence type="ECO:0000256" key="4">
    <source>
        <dbReference type="ARBA" id="ARBA00022490"/>
    </source>
</evidence>